<dbReference type="Pfam" id="PF05794">
    <property type="entry name" value="Tcp11"/>
    <property type="match status" value="1"/>
</dbReference>
<name>A0AAV5RF34_STABA</name>
<sequence length="527" mass="61072">MPYTHSNEDPIITTQTGLRRVLRPAKDLELKPGSISPTLPSDVSFCAEPHLQYSSDIYFTESKAFHQCSTVDEQKLNEFYNKSSIMKLFVKHWDVEPYLLPHVCTYNRDVSNFRFYRHNSQKRCSDYTTISPFWIPTGMPFMVTDNPLYGIVFTTPFFSVIPRMVPETPESLFSLSTLKYEGLHDNIMFRHELAFNPSLTVEFPESTVSALNLDPYWRLVIIECAEKIRNPVVHAPLALLPVILEKGKQLCSSVCPEYRERIEYTMSTEILLESDNANFWQDLVSVLIDVIKKIINPRRRRWLREAEAYFEDCTNPQKLVAGIKIVIELLLTTKLERINVAIKQNVQELLDSSGICEESYYNYLVETLVVKETDFMDWFAVYKPRKTAVNHMSFVLQLTTAFLTSLISHEHRITVPRIFELDKKRILRMQDSFDRLLAQQIQNELTQVKPATQALLHELIENNRICTSPFGKLVESRLIAKIYEEVESMLNSKVVKKEGLTKLQRLASKIAVMISLHFAGASKYYRL</sequence>
<organism evidence="2 3">
    <name type="scientific">Starmerella bacillaris</name>
    <name type="common">Yeast</name>
    <name type="synonym">Candida zemplinina</name>
    <dbReference type="NCBI Taxonomy" id="1247836"/>
    <lineage>
        <taxon>Eukaryota</taxon>
        <taxon>Fungi</taxon>
        <taxon>Dikarya</taxon>
        <taxon>Ascomycota</taxon>
        <taxon>Saccharomycotina</taxon>
        <taxon>Dipodascomycetes</taxon>
        <taxon>Dipodascales</taxon>
        <taxon>Trichomonascaceae</taxon>
        <taxon>Starmerella</taxon>
    </lineage>
</organism>
<accession>A0AAV5RF34</accession>
<dbReference type="AlphaFoldDB" id="A0AAV5RF34"/>
<gene>
    <name evidence="2" type="ORF">DASB73_006910</name>
</gene>
<dbReference type="Proteomes" id="UP001362899">
    <property type="component" value="Unassembled WGS sequence"/>
</dbReference>
<keyword evidence="3" id="KW-1185">Reference proteome</keyword>
<proteinExistence type="inferred from homology"/>
<comment type="similarity">
    <text evidence="1">Belongs to the TCP11 family.</text>
</comment>
<protein>
    <submittedName>
        <fullName evidence="2">Uncharacterized protein</fullName>
    </submittedName>
</protein>
<dbReference type="EMBL" id="BTGC01000003">
    <property type="protein sequence ID" value="GMM49733.1"/>
    <property type="molecule type" value="Genomic_DNA"/>
</dbReference>
<reference evidence="2 3" key="1">
    <citation type="journal article" date="2023" name="Elife">
        <title>Identification of key yeast species and microbe-microbe interactions impacting larval growth of Drosophila in the wild.</title>
        <authorList>
            <person name="Mure A."/>
            <person name="Sugiura Y."/>
            <person name="Maeda R."/>
            <person name="Honda K."/>
            <person name="Sakurai N."/>
            <person name="Takahashi Y."/>
            <person name="Watada M."/>
            <person name="Katoh T."/>
            <person name="Gotoh A."/>
            <person name="Gotoh Y."/>
            <person name="Taniguchi I."/>
            <person name="Nakamura K."/>
            <person name="Hayashi T."/>
            <person name="Katayama T."/>
            <person name="Uemura T."/>
            <person name="Hattori Y."/>
        </authorList>
    </citation>
    <scope>NUCLEOTIDE SEQUENCE [LARGE SCALE GENOMIC DNA]</scope>
    <source>
        <strain evidence="2 3">SB-73</strain>
    </source>
</reference>
<dbReference type="InterPro" id="IPR008862">
    <property type="entry name" value="Tcp11"/>
</dbReference>
<evidence type="ECO:0000313" key="2">
    <source>
        <dbReference type="EMBL" id="GMM49733.1"/>
    </source>
</evidence>
<comment type="caution">
    <text evidence="2">The sequence shown here is derived from an EMBL/GenBank/DDBJ whole genome shotgun (WGS) entry which is preliminary data.</text>
</comment>
<evidence type="ECO:0000256" key="1">
    <source>
        <dbReference type="ARBA" id="ARBA00010954"/>
    </source>
</evidence>
<evidence type="ECO:0000313" key="3">
    <source>
        <dbReference type="Proteomes" id="UP001362899"/>
    </source>
</evidence>